<sequence>MASNNSLAALPATMARLPPEIMVVILLLLIPSQFRPQPPHGSIPGFGFGFTDKSTFYLEYFGAIYRAMPSAQDTVRIYYRRFADRLGAFQDSWPSIQARIDGSPFLSQAIHDLVVVSIPMRAYPVEQLTADWKLWPQLVDYLDALDCTYWVADKIAASLATDDALSRIITQSSMMPPEMTELGLDTLLWYVRTVPLRPAPTDQSNANLMRRRLRHAVGYIWRWYNSRLQVQWGHWTANQRLEFCFSGPGRGLLDRDSLDFFTINNMLIVMTWLAALEDTVAANRNHPLADILETEWCHEEGTIPRLGKQRLLANLRNDVRAWYSQSIYSTARPYVPGHTWP</sequence>
<dbReference type="EMBL" id="MU004242">
    <property type="protein sequence ID" value="KAF2664504.1"/>
    <property type="molecule type" value="Genomic_DNA"/>
</dbReference>
<gene>
    <name evidence="1" type="ORF">BT63DRAFT_90839</name>
</gene>
<keyword evidence="2" id="KW-1185">Reference proteome</keyword>
<proteinExistence type="predicted"/>
<reference evidence="1" key="1">
    <citation type="journal article" date="2020" name="Stud. Mycol.">
        <title>101 Dothideomycetes genomes: a test case for predicting lifestyles and emergence of pathogens.</title>
        <authorList>
            <person name="Haridas S."/>
            <person name="Albert R."/>
            <person name="Binder M."/>
            <person name="Bloem J."/>
            <person name="Labutti K."/>
            <person name="Salamov A."/>
            <person name="Andreopoulos B."/>
            <person name="Baker S."/>
            <person name="Barry K."/>
            <person name="Bills G."/>
            <person name="Bluhm B."/>
            <person name="Cannon C."/>
            <person name="Castanera R."/>
            <person name="Culley D."/>
            <person name="Daum C."/>
            <person name="Ezra D."/>
            <person name="Gonzalez J."/>
            <person name="Henrissat B."/>
            <person name="Kuo A."/>
            <person name="Liang C."/>
            <person name="Lipzen A."/>
            <person name="Lutzoni F."/>
            <person name="Magnuson J."/>
            <person name="Mondo S."/>
            <person name="Nolan M."/>
            <person name="Ohm R."/>
            <person name="Pangilinan J."/>
            <person name="Park H.-J."/>
            <person name="Ramirez L."/>
            <person name="Alfaro M."/>
            <person name="Sun H."/>
            <person name="Tritt A."/>
            <person name="Yoshinaga Y."/>
            <person name="Zwiers L.-H."/>
            <person name="Turgeon B."/>
            <person name="Goodwin S."/>
            <person name="Spatafora J."/>
            <person name="Crous P."/>
            <person name="Grigoriev I."/>
        </authorList>
    </citation>
    <scope>NUCLEOTIDE SEQUENCE</scope>
    <source>
        <strain evidence="1">CBS 115976</strain>
    </source>
</reference>
<evidence type="ECO:0000313" key="1">
    <source>
        <dbReference type="EMBL" id="KAF2664504.1"/>
    </source>
</evidence>
<dbReference type="AlphaFoldDB" id="A0A6A6U0P9"/>
<evidence type="ECO:0000313" key="2">
    <source>
        <dbReference type="Proteomes" id="UP000799302"/>
    </source>
</evidence>
<accession>A0A6A6U0P9</accession>
<protein>
    <submittedName>
        <fullName evidence="1">Uncharacterized protein</fullName>
    </submittedName>
</protein>
<organism evidence="1 2">
    <name type="scientific">Microthyrium microscopicum</name>
    <dbReference type="NCBI Taxonomy" id="703497"/>
    <lineage>
        <taxon>Eukaryota</taxon>
        <taxon>Fungi</taxon>
        <taxon>Dikarya</taxon>
        <taxon>Ascomycota</taxon>
        <taxon>Pezizomycotina</taxon>
        <taxon>Dothideomycetes</taxon>
        <taxon>Dothideomycetes incertae sedis</taxon>
        <taxon>Microthyriales</taxon>
        <taxon>Microthyriaceae</taxon>
        <taxon>Microthyrium</taxon>
    </lineage>
</organism>
<dbReference type="Proteomes" id="UP000799302">
    <property type="component" value="Unassembled WGS sequence"/>
</dbReference>
<name>A0A6A6U0P9_9PEZI</name>